<dbReference type="OMA" id="REPARQC"/>
<accession>A0A5J4YRG8</accession>
<feature type="compositionally biased region" description="Polar residues" evidence="1">
    <location>
        <begin position="96"/>
        <end position="109"/>
    </location>
</feature>
<dbReference type="PANTHER" id="PTHR34127:SF1">
    <property type="entry name" value="OS04G0405600 PROTEIN"/>
    <property type="match status" value="1"/>
</dbReference>
<dbReference type="PANTHER" id="PTHR34127">
    <property type="entry name" value="OS04G0405600 PROTEIN"/>
    <property type="match status" value="1"/>
</dbReference>
<evidence type="ECO:0000256" key="1">
    <source>
        <dbReference type="SAM" id="MobiDB-lite"/>
    </source>
</evidence>
<proteinExistence type="predicted"/>
<dbReference type="Gene3D" id="3.40.50.1820">
    <property type="entry name" value="alpha/beta hydrolase"/>
    <property type="match status" value="1"/>
</dbReference>
<feature type="region of interest" description="Disordered" evidence="1">
    <location>
        <begin position="82"/>
        <end position="112"/>
    </location>
</feature>
<comment type="caution">
    <text evidence="2">The sequence shown here is derived from an EMBL/GenBank/DDBJ whole genome shotgun (WGS) entry which is preliminary data.</text>
</comment>
<organism evidence="2 3">
    <name type="scientific">Porphyridium purpureum</name>
    <name type="common">Red alga</name>
    <name type="synonym">Porphyridium cruentum</name>
    <dbReference type="NCBI Taxonomy" id="35688"/>
    <lineage>
        <taxon>Eukaryota</taxon>
        <taxon>Rhodophyta</taxon>
        <taxon>Bangiophyceae</taxon>
        <taxon>Porphyridiales</taxon>
        <taxon>Porphyridiaceae</taxon>
        <taxon>Porphyridium</taxon>
    </lineage>
</organism>
<dbReference type="Pfam" id="PF07082">
    <property type="entry name" value="DUF1350"/>
    <property type="match status" value="1"/>
</dbReference>
<dbReference type="OrthoDB" id="4892at2759"/>
<keyword evidence="3" id="KW-1185">Reference proteome</keyword>
<name>A0A5J4YRG8_PORPP</name>
<dbReference type="Proteomes" id="UP000324585">
    <property type="component" value="Unassembled WGS sequence"/>
</dbReference>
<dbReference type="AlphaFoldDB" id="A0A5J4YRG8"/>
<evidence type="ECO:0000313" key="2">
    <source>
        <dbReference type="EMBL" id="KAA8493520.1"/>
    </source>
</evidence>
<dbReference type="SUPFAM" id="SSF53474">
    <property type="entry name" value="alpha/beta-Hydrolases"/>
    <property type="match status" value="1"/>
</dbReference>
<protein>
    <recommendedName>
        <fullName evidence="4">Gut esterase 1</fullName>
    </recommendedName>
</protein>
<evidence type="ECO:0000313" key="3">
    <source>
        <dbReference type="Proteomes" id="UP000324585"/>
    </source>
</evidence>
<reference evidence="3" key="1">
    <citation type="journal article" date="2019" name="Nat. Commun.">
        <title>Expansion of phycobilisome linker gene families in mesophilic red algae.</title>
        <authorList>
            <person name="Lee J."/>
            <person name="Kim D."/>
            <person name="Bhattacharya D."/>
            <person name="Yoon H.S."/>
        </authorList>
    </citation>
    <scope>NUCLEOTIDE SEQUENCE [LARGE SCALE GENOMIC DNA]</scope>
    <source>
        <strain evidence="3">CCMP 1328</strain>
    </source>
</reference>
<dbReference type="InterPro" id="IPR029058">
    <property type="entry name" value="AB_hydrolase_fold"/>
</dbReference>
<sequence>MKGTMRMAYVSCAPCGVRQSTWGSGVHARRFRHNDSRQGVAQWRCEWWKQQVLACVPGTGGVHTSIVPRRQSLSSRFMRMTTTAASEADPSDSAAGTQAQASSEQTEQGDASRRLNATVREIFDAIDSINLRGNWVFDSGNYILLPPSGTRPKAVIHFVGGAFVGRIPHLTYQYFLESLAAEGFLIVATAYDIGLNHMLITDDILTKFDAVATGLALDYGALPVVSVGHSAGALFHALGLSLFPSCQRSAVVLISFNNNQLSDAIPLFKEALGPLISQAYASQDAIPQLRQSIQSLLRVPAQAEQFAQRVVESDVLPTFFKSQFLPTLRDARRIFEQIEPIFDDLAGGNQDFYPSPSDVELAIRARFSAEHVLAVKYGSDPIDATDKLVSFLSDPTDSAASSITGSTRQVLLRVLKGGHASPALQDPFLKNRIPFLENALPEALLGVREPARQCVLSEVEETVRIIAEWIDERLESNDI</sequence>
<evidence type="ECO:0008006" key="4">
    <source>
        <dbReference type="Google" id="ProtNLM"/>
    </source>
</evidence>
<feature type="compositionally biased region" description="Low complexity" evidence="1">
    <location>
        <begin position="82"/>
        <end position="95"/>
    </location>
</feature>
<dbReference type="EMBL" id="VRMN01000006">
    <property type="protein sequence ID" value="KAA8493520.1"/>
    <property type="molecule type" value="Genomic_DNA"/>
</dbReference>
<gene>
    <name evidence="2" type="ORF">FVE85_4657</name>
</gene>
<dbReference type="InterPro" id="IPR010765">
    <property type="entry name" value="DUF1350"/>
</dbReference>